<feature type="transmembrane region" description="Helical" evidence="1">
    <location>
        <begin position="34"/>
        <end position="52"/>
    </location>
</feature>
<dbReference type="Proteomes" id="UP000470409">
    <property type="component" value="Unassembled WGS sequence"/>
</dbReference>
<sequence length="356" mass="41813">MTVLWVNLILVYFFSFFARYFSKPAIEENFFIQPNKFFVLCTMATLVLVSGLRNNVGDTYFYMYSYSINNFSWEEVKVGKDIGFNIIQMFLKRISDDPQIMVFVTALITNVFIVLVLYKYARMFELSIYVYVTSGMYLTSMNGIRQYLAAAIIFIATKYIFEGNWKKYIIVVLIASTIHQSAIILIPIYFIVRRKAWSWETFIFLFLAVLIVIGFNQFIDVLFTVIEDSQYSEYKNFSGGGANILRVVVNAAPIILAYLGRDRLREVFPKSDYIVNMSILGLVFMIISTQNWIFARMSIYFGLYQLILISWVVKLFNQRDQKVIYYAILLFYFIFYYYECVISYGGVGYRSDFIKF</sequence>
<feature type="transmembrane region" description="Helical" evidence="1">
    <location>
        <begin position="299"/>
        <end position="316"/>
    </location>
</feature>
<keyword evidence="1" id="KW-1133">Transmembrane helix</keyword>
<dbReference type="InterPro" id="IPR049458">
    <property type="entry name" value="EpsG-like"/>
</dbReference>
<keyword evidence="1" id="KW-0812">Transmembrane</keyword>
<accession>A0A7V7V251</accession>
<proteinExistence type="predicted"/>
<feature type="transmembrane region" description="Helical" evidence="1">
    <location>
        <begin position="128"/>
        <end position="156"/>
    </location>
</feature>
<organism evidence="2 3">
    <name type="scientific">Bacillus luti</name>
    <dbReference type="NCBI Taxonomy" id="2026191"/>
    <lineage>
        <taxon>Bacteria</taxon>
        <taxon>Bacillati</taxon>
        <taxon>Bacillota</taxon>
        <taxon>Bacilli</taxon>
        <taxon>Bacillales</taxon>
        <taxon>Bacillaceae</taxon>
        <taxon>Bacillus</taxon>
        <taxon>Bacillus cereus group</taxon>
    </lineage>
</organism>
<feature type="transmembrane region" description="Helical" evidence="1">
    <location>
        <begin position="168"/>
        <end position="190"/>
    </location>
</feature>
<feature type="transmembrane region" description="Helical" evidence="1">
    <location>
        <begin position="202"/>
        <end position="223"/>
    </location>
</feature>
<dbReference type="EMBL" id="WBPG01000033">
    <property type="protein sequence ID" value="KAB2439574.1"/>
    <property type="molecule type" value="Genomic_DNA"/>
</dbReference>
<gene>
    <name evidence="2" type="ORF">F8163_29185</name>
</gene>
<feature type="transmembrane region" description="Helical" evidence="1">
    <location>
        <begin position="6"/>
        <end position="22"/>
    </location>
</feature>
<dbReference type="Pfam" id="PF14897">
    <property type="entry name" value="EpsG"/>
    <property type="match status" value="1"/>
</dbReference>
<dbReference type="RefSeq" id="WP_151628425.1">
    <property type="nucleotide sequence ID" value="NZ_JBIQOH010000010.1"/>
</dbReference>
<evidence type="ECO:0000313" key="3">
    <source>
        <dbReference type="Proteomes" id="UP000470409"/>
    </source>
</evidence>
<feature type="transmembrane region" description="Helical" evidence="1">
    <location>
        <begin position="323"/>
        <end position="347"/>
    </location>
</feature>
<comment type="caution">
    <text evidence="2">The sequence shown here is derived from an EMBL/GenBank/DDBJ whole genome shotgun (WGS) entry which is preliminary data.</text>
</comment>
<dbReference type="AlphaFoldDB" id="A0A7V7V251"/>
<protein>
    <submittedName>
        <fullName evidence="2">EpsG family protein</fullName>
    </submittedName>
</protein>
<keyword evidence="1" id="KW-0472">Membrane</keyword>
<evidence type="ECO:0000256" key="1">
    <source>
        <dbReference type="SAM" id="Phobius"/>
    </source>
</evidence>
<feature type="transmembrane region" description="Helical" evidence="1">
    <location>
        <begin position="273"/>
        <end position="293"/>
    </location>
</feature>
<feature type="transmembrane region" description="Helical" evidence="1">
    <location>
        <begin position="243"/>
        <end position="261"/>
    </location>
</feature>
<name>A0A7V7V251_9BACI</name>
<evidence type="ECO:0000313" key="2">
    <source>
        <dbReference type="EMBL" id="KAB2439574.1"/>
    </source>
</evidence>
<feature type="transmembrane region" description="Helical" evidence="1">
    <location>
        <begin position="100"/>
        <end position="121"/>
    </location>
</feature>
<reference evidence="2 3" key="1">
    <citation type="submission" date="2019-10" db="EMBL/GenBank/DDBJ databases">
        <title>Bacillus from the desert of Cuatro Cinegas, Coahuila.</title>
        <authorList>
            <person name="Olmedo-Alvarez G."/>
            <person name="Saldana S."/>
            <person name="Barcelo D."/>
        </authorList>
    </citation>
    <scope>NUCLEOTIDE SEQUENCE [LARGE SCALE GENOMIC DNA]</scope>
    <source>
        <strain evidence="2 3">CH155b_5T</strain>
    </source>
</reference>